<keyword evidence="1" id="KW-1133">Transmembrane helix</keyword>
<dbReference type="AlphaFoldDB" id="A0A6G9YC84"/>
<reference evidence="2 3" key="1">
    <citation type="journal article" date="2019" name="ACS Chem. Biol.">
        <title>Identification and Mobilization of a Cryptic Antibiotic Biosynthesis Gene Locus from a Human-Pathogenic Nocardia Isolate.</title>
        <authorList>
            <person name="Herisse M."/>
            <person name="Ishida K."/>
            <person name="Porter J.L."/>
            <person name="Howden B."/>
            <person name="Hertweck C."/>
            <person name="Stinear T.P."/>
            <person name="Pidot S.J."/>
        </authorList>
    </citation>
    <scope>NUCLEOTIDE SEQUENCE [LARGE SCALE GENOMIC DNA]</scope>
    <source>
        <strain evidence="2 3">AUSMDU00012717</strain>
    </source>
</reference>
<evidence type="ECO:0000313" key="3">
    <source>
        <dbReference type="Proteomes" id="UP000503540"/>
    </source>
</evidence>
<name>A0A6G9YC84_9NOCA</name>
<sequence length="120" mass="13054">MSATDPVFSHAHILFTAVVTAAITAPFAVWRLGRAEWIDTVGVTIVTGAATWLWRTSANLPQLNTDGLPGFSANDWLAPVLTYVLLSLYAALRPPRDLHRYNQTRAIAVLVSLAVNVITI</sequence>
<accession>A0A6G9YC84</accession>
<protein>
    <submittedName>
        <fullName evidence="2">Uncharacterized protein</fullName>
    </submittedName>
</protein>
<keyword evidence="1" id="KW-0472">Membrane</keyword>
<organism evidence="2 3">
    <name type="scientific">Nocardia arthritidis</name>
    <dbReference type="NCBI Taxonomy" id="228602"/>
    <lineage>
        <taxon>Bacteria</taxon>
        <taxon>Bacillati</taxon>
        <taxon>Actinomycetota</taxon>
        <taxon>Actinomycetes</taxon>
        <taxon>Mycobacteriales</taxon>
        <taxon>Nocardiaceae</taxon>
        <taxon>Nocardia</taxon>
    </lineage>
</organism>
<evidence type="ECO:0000313" key="2">
    <source>
        <dbReference type="EMBL" id="QIS10774.1"/>
    </source>
</evidence>
<keyword evidence="1" id="KW-0812">Transmembrane</keyword>
<keyword evidence="3" id="KW-1185">Reference proteome</keyword>
<dbReference type="Proteomes" id="UP000503540">
    <property type="component" value="Chromosome"/>
</dbReference>
<dbReference type="EMBL" id="CP046172">
    <property type="protein sequence ID" value="QIS10774.1"/>
    <property type="molecule type" value="Genomic_DNA"/>
</dbReference>
<dbReference type="RefSeq" id="WP_167473704.1">
    <property type="nucleotide sequence ID" value="NZ_CP046172.1"/>
</dbReference>
<feature type="transmembrane region" description="Helical" evidence="1">
    <location>
        <begin position="12"/>
        <end position="30"/>
    </location>
</feature>
<dbReference type="KEGG" id="nah:F5544_14445"/>
<proteinExistence type="predicted"/>
<evidence type="ECO:0000256" key="1">
    <source>
        <dbReference type="SAM" id="Phobius"/>
    </source>
</evidence>
<gene>
    <name evidence="2" type="ORF">F5544_14445</name>
</gene>
<feature type="transmembrane region" description="Helical" evidence="1">
    <location>
        <begin position="37"/>
        <end position="56"/>
    </location>
</feature>
<feature type="transmembrane region" description="Helical" evidence="1">
    <location>
        <begin position="76"/>
        <end position="92"/>
    </location>
</feature>